<dbReference type="InterPro" id="IPR024524">
    <property type="entry name" value="DUF3800"/>
</dbReference>
<name>A0A7C9N9F9_9BACT</name>
<dbReference type="Pfam" id="PF12686">
    <property type="entry name" value="DUF3800"/>
    <property type="match status" value="1"/>
</dbReference>
<organism evidence="1">
    <name type="scientific">Muribaculaceae bacterium Z82</name>
    <dbReference type="NCBI Taxonomy" id="2304548"/>
    <lineage>
        <taxon>Bacteria</taxon>
        <taxon>Pseudomonadati</taxon>
        <taxon>Bacteroidota</taxon>
        <taxon>Bacteroidia</taxon>
        <taxon>Bacteroidales</taxon>
        <taxon>Muribaculaceae</taxon>
    </lineage>
</organism>
<dbReference type="AlphaFoldDB" id="A0A7C9N9F9"/>
<reference evidence="1" key="1">
    <citation type="submission" date="2018-08" db="EMBL/GenBank/DDBJ databases">
        <title>Murine metabolic-syndrome-specific gut microbial biobank.</title>
        <authorList>
            <person name="Liu C."/>
        </authorList>
    </citation>
    <scope>NUCLEOTIDE SEQUENCE [LARGE SCALE GENOMIC DNA]</scope>
    <source>
        <strain evidence="1">Z82</strain>
    </source>
</reference>
<gene>
    <name evidence="1" type="ORF">D1639_08710</name>
</gene>
<evidence type="ECO:0008006" key="2">
    <source>
        <dbReference type="Google" id="ProtNLM"/>
    </source>
</evidence>
<sequence length="226" mass="26249">MSDLGVFIDESGDVGPNSDFYIVTLILHDQALPVDTHVVRLENELSLLGIPPNSIVHAGPLIRREEGYKDISLESRRKIFFKMFSFIRQSDISHKSFCVNKRECSGQLAIRGRLANELGMFLRDNLGYFQRFDKVIVYYDNGQAIVTDLINTVFNAYLSRVDVRKIKHTDYRLSQAAGLVCTLELLRQKEEYGRAMSRSEEIFFGNRRRLKKVFLKTLDRMVFYHR</sequence>
<accession>A0A7C9N9F9</accession>
<dbReference type="EMBL" id="QWKH01000074">
    <property type="protein sequence ID" value="NBI35105.1"/>
    <property type="molecule type" value="Genomic_DNA"/>
</dbReference>
<comment type="caution">
    <text evidence="1">The sequence shown here is derived from an EMBL/GenBank/DDBJ whole genome shotgun (WGS) entry which is preliminary data.</text>
</comment>
<evidence type="ECO:0000313" key="1">
    <source>
        <dbReference type="EMBL" id="NBI35105.1"/>
    </source>
</evidence>
<proteinExistence type="predicted"/>
<protein>
    <recommendedName>
        <fullName evidence="2">DUF3800 domain-containing protein</fullName>
    </recommendedName>
</protein>